<dbReference type="AlphaFoldDB" id="A0ABD1WBK0"/>
<feature type="compositionally biased region" description="Basic and acidic residues" evidence="1">
    <location>
        <begin position="107"/>
        <end position="124"/>
    </location>
</feature>
<comment type="caution">
    <text evidence="3">The sequence shown here is derived from an EMBL/GenBank/DDBJ whole genome shotgun (WGS) entry which is preliminary data.</text>
</comment>
<dbReference type="InterPro" id="IPR045096">
    <property type="entry name" value="EDR2-like"/>
</dbReference>
<accession>A0ABD1WBK0</accession>
<evidence type="ECO:0000313" key="4">
    <source>
        <dbReference type="Proteomes" id="UP001604277"/>
    </source>
</evidence>
<dbReference type="PANTHER" id="PTHR12136">
    <property type="entry name" value="ENHANCED DISEASE RESISTANCE-RELATED"/>
    <property type="match status" value="1"/>
</dbReference>
<reference evidence="4" key="1">
    <citation type="submission" date="2024-07" db="EMBL/GenBank/DDBJ databases">
        <title>Two chromosome-level genome assemblies of Korean endemic species Abeliophyllum distichum and Forsythia ovata (Oleaceae).</title>
        <authorList>
            <person name="Jang H."/>
        </authorList>
    </citation>
    <scope>NUCLEOTIDE SEQUENCE [LARGE SCALE GENOMIC DNA]</scope>
</reference>
<protein>
    <recommendedName>
        <fullName evidence="2">Protein ENHANCED DISEASE RESISTANCE 2 C-terminal domain-containing protein</fullName>
    </recommendedName>
</protein>
<dbReference type="Proteomes" id="UP001604277">
    <property type="component" value="Unassembled WGS sequence"/>
</dbReference>
<organism evidence="3 4">
    <name type="scientific">Forsythia ovata</name>
    <dbReference type="NCBI Taxonomy" id="205694"/>
    <lineage>
        <taxon>Eukaryota</taxon>
        <taxon>Viridiplantae</taxon>
        <taxon>Streptophyta</taxon>
        <taxon>Embryophyta</taxon>
        <taxon>Tracheophyta</taxon>
        <taxon>Spermatophyta</taxon>
        <taxon>Magnoliopsida</taxon>
        <taxon>eudicotyledons</taxon>
        <taxon>Gunneridae</taxon>
        <taxon>Pentapetalae</taxon>
        <taxon>asterids</taxon>
        <taxon>lamiids</taxon>
        <taxon>Lamiales</taxon>
        <taxon>Oleaceae</taxon>
        <taxon>Forsythieae</taxon>
        <taxon>Forsythia</taxon>
    </lineage>
</organism>
<evidence type="ECO:0000259" key="2">
    <source>
        <dbReference type="Pfam" id="PF07059"/>
    </source>
</evidence>
<gene>
    <name evidence="3" type="ORF">Fot_16281</name>
</gene>
<evidence type="ECO:0000313" key="3">
    <source>
        <dbReference type="EMBL" id="KAL2547048.1"/>
    </source>
</evidence>
<proteinExistence type="predicted"/>
<dbReference type="PANTHER" id="PTHR12136:SF91">
    <property type="entry name" value="PROTEIN ENHANCED DISEASE RESISTANCE 2-LIKE"/>
    <property type="match status" value="1"/>
</dbReference>
<dbReference type="EMBL" id="JBFOLJ010000004">
    <property type="protein sequence ID" value="KAL2547048.1"/>
    <property type="molecule type" value="Genomic_DNA"/>
</dbReference>
<feature type="region of interest" description="Disordered" evidence="1">
    <location>
        <begin position="107"/>
        <end position="131"/>
    </location>
</feature>
<feature type="domain" description="Protein ENHANCED DISEASE RESISTANCE 2 C-terminal" evidence="2">
    <location>
        <begin position="43"/>
        <end position="113"/>
    </location>
</feature>
<name>A0ABD1WBK0_9LAMI</name>
<dbReference type="Pfam" id="PF07059">
    <property type="entry name" value="EDR2_C"/>
    <property type="match status" value="1"/>
</dbReference>
<keyword evidence="4" id="KW-1185">Reference proteome</keyword>
<sequence length="131" mass="14668">MLRINHISDHKLSEAMLPNANLGLEVGVFHATSGNQCMVGPGRKSKVPISDWSLNLARVDWLKSNSKLDHVLYRPDICVVAALRSSKTPEKSSKTFILAVNLQVPGRDHHSAREAYERKNEEKILNASRKK</sequence>
<dbReference type="InterPro" id="IPR009769">
    <property type="entry name" value="EDR2_C"/>
</dbReference>
<evidence type="ECO:0000256" key="1">
    <source>
        <dbReference type="SAM" id="MobiDB-lite"/>
    </source>
</evidence>